<evidence type="ECO:0000313" key="3">
    <source>
        <dbReference type="EMBL" id="SDG11268.1"/>
    </source>
</evidence>
<reference evidence="1 5" key="2">
    <citation type="submission" date="2018-03" db="EMBL/GenBank/DDBJ databases">
        <title>The Complete Genome of Celeribacter baekdonensis strain LH4, a Thiosulfate-Oxidizing Alphaproteobacterium Isolated from Gulf of Mexico Continental Slope Sediments.</title>
        <authorList>
            <person name="Flood B.E."/>
            <person name="Bailey J.V."/>
            <person name="Leprich D."/>
        </authorList>
    </citation>
    <scope>NUCLEOTIDE SEQUENCE [LARGE SCALE GENOMIC DNA]</scope>
    <source>
        <strain evidence="1 5">LH4</strain>
        <plasmid evidence="1">pCBLh4c</plasmid>
        <plasmid evidence="5">Plasmid pcblh4c</plasmid>
    </source>
</reference>
<dbReference type="Proteomes" id="UP000182284">
    <property type="component" value="Unassembled WGS sequence"/>
</dbReference>
<protein>
    <submittedName>
        <fullName evidence="3">Uncharacterized protein</fullName>
    </submittedName>
</protein>
<sequence>MTIQDEGRLKAAWNQKTIPVALRRDGKGERVRVRLPYADDNYAWLRNGRRIRPSWNSALGCWESPKAWFNDLVNRCLRRWGLIYVIQPYREQEICAPACMNAIGHECQCSCMGANHGQGDDGGWFSTSEAFAARWGDRELACRLMTVSSEK</sequence>
<evidence type="ECO:0000313" key="2">
    <source>
        <dbReference type="EMBL" id="AVW90198.1"/>
    </source>
</evidence>
<reference evidence="3 4" key="1">
    <citation type="submission" date="2016-10" db="EMBL/GenBank/DDBJ databases">
        <authorList>
            <person name="de Groot N.N."/>
        </authorList>
    </citation>
    <scope>NUCLEOTIDE SEQUENCE [LARGE SCALE GENOMIC DNA]</scope>
    <source>
        <strain evidence="3 4">DSM 27375</strain>
    </source>
</reference>
<geneLocation type="plasmid" evidence="1">
    <name>pCBLh4c</name>
</geneLocation>
<organism evidence="3 4">
    <name type="scientific">Celeribacter baekdonensis</name>
    <dbReference type="NCBI Taxonomy" id="875171"/>
    <lineage>
        <taxon>Bacteria</taxon>
        <taxon>Pseudomonadati</taxon>
        <taxon>Pseudomonadota</taxon>
        <taxon>Alphaproteobacteria</taxon>
        <taxon>Rhodobacterales</taxon>
        <taxon>Roseobacteraceae</taxon>
        <taxon>Celeribacter</taxon>
    </lineage>
</organism>
<dbReference type="AlphaFoldDB" id="A0A1G7RKJ8"/>
<dbReference type="EMBL" id="FNBL01000012">
    <property type="protein sequence ID" value="SDG11268.1"/>
    <property type="molecule type" value="Genomic_DNA"/>
</dbReference>
<name>A0A1G7RKJ8_9RHOB</name>
<evidence type="ECO:0000313" key="1">
    <source>
        <dbReference type="EMBL" id="AVW90099.1"/>
    </source>
</evidence>
<dbReference type="EMBL" id="CP028474">
    <property type="protein sequence ID" value="AVW90198.1"/>
    <property type="molecule type" value="Genomic_DNA"/>
</dbReference>
<geneLocation type="plasmid" evidence="5">
    <name>pcblh4c</name>
</geneLocation>
<proteinExistence type="predicted"/>
<keyword evidence="1" id="KW-0614">Plasmid</keyword>
<dbReference type="OrthoDB" id="581550at2"/>
<dbReference type="Proteomes" id="UP000241447">
    <property type="component" value="Plasmid pCBLh4c"/>
</dbReference>
<accession>A0A1G7RKJ8</accession>
<dbReference type="RefSeq" id="WP_009574178.1">
    <property type="nucleotide sequence ID" value="NZ_CP028474.1"/>
</dbReference>
<dbReference type="KEGG" id="cbak:DA792_02585"/>
<dbReference type="KEGG" id="cbak:DA792_03205"/>
<evidence type="ECO:0000313" key="5">
    <source>
        <dbReference type="Proteomes" id="UP000241447"/>
    </source>
</evidence>
<gene>
    <name evidence="1" type="ORF">DA792_02585</name>
    <name evidence="2" type="ORF">DA792_03205</name>
    <name evidence="3" type="ORF">SAMN04488117_11240</name>
</gene>
<evidence type="ECO:0000313" key="4">
    <source>
        <dbReference type="Proteomes" id="UP000182284"/>
    </source>
</evidence>
<dbReference type="EMBL" id="CP028474">
    <property type="protein sequence ID" value="AVW90099.1"/>
    <property type="molecule type" value="Genomic_DNA"/>
</dbReference>